<sequence length="127" mass="15082">MQLFFIVKQHVLLSFTLFLCYPLYKTKIQIIEQEICNRMGQMSNVSLKSEAKNDQKLRLNIRLKDFQPLDSLEQNKKQIVIMKGLIQQEIALLYLIMLEKLIGHQNLFLQTLSFIPYCIVQYYNSYS</sequence>
<accession>A0A8S1RQB4</accession>
<dbReference type="EMBL" id="CAJJDN010000227">
    <property type="protein sequence ID" value="CAD8129522.1"/>
    <property type="molecule type" value="Genomic_DNA"/>
</dbReference>
<comment type="caution">
    <text evidence="2">The sequence shown here is derived from an EMBL/GenBank/DDBJ whole genome shotgun (WGS) entry which is preliminary data.</text>
</comment>
<reference evidence="2" key="1">
    <citation type="submission" date="2021-01" db="EMBL/GenBank/DDBJ databases">
        <authorList>
            <consortium name="Genoscope - CEA"/>
            <person name="William W."/>
        </authorList>
    </citation>
    <scope>NUCLEOTIDE SEQUENCE</scope>
</reference>
<gene>
    <name evidence="2" type="ORF">PSON_ATCC_30995.1.T2270012</name>
</gene>
<keyword evidence="3" id="KW-1185">Reference proteome</keyword>
<proteinExistence type="predicted"/>
<feature type="chain" id="PRO_5035795863" description="Transmembrane protein" evidence="1">
    <location>
        <begin position="29"/>
        <end position="127"/>
    </location>
</feature>
<keyword evidence="1" id="KW-0732">Signal</keyword>
<dbReference type="Proteomes" id="UP000692954">
    <property type="component" value="Unassembled WGS sequence"/>
</dbReference>
<organism evidence="2 3">
    <name type="scientific">Paramecium sonneborni</name>
    <dbReference type="NCBI Taxonomy" id="65129"/>
    <lineage>
        <taxon>Eukaryota</taxon>
        <taxon>Sar</taxon>
        <taxon>Alveolata</taxon>
        <taxon>Ciliophora</taxon>
        <taxon>Intramacronucleata</taxon>
        <taxon>Oligohymenophorea</taxon>
        <taxon>Peniculida</taxon>
        <taxon>Parameciidae</taxon>
        <taxon>Paramecium</taxon>
    </lineage>
</organism>
<evidence type="ECO:0000313" key="3">
    <source>
        <dbReference type="Proteomes" id="UP000692954"/>
    </source>
</evidence>
<feature type="signal peptide" evidence="1">
    <location>
        <begin position="1"/>
        <end position="28"/>
    </location>
</feature>
<evidence type="ECO:0008006" key="4">
    <source>
        <dbReference type="Google" id="ProtNLM"/>
    </source>
</evidence>
<protein>
    <recommendedName>
        <fullName evidence="4">Transmembrane protein</fullName>
    </recommendedName>
</protein>
<evidence type="ECO:0000313" key="2">
    <source>
        <dbReference type="EMBL" id="CAD8129522.1"/>
    </source>
</evidence>
<dbReference type="AlphaFoldDB" id="A0A8S1RQB4"/>
<evidence type="ECO:0000256" key="1">
    <source>
        <dbReference type="SAM" id="SignalP"/>
    </source>
</evidence>
<name>A0A8S1RQB4_9CILI</name>